<dbReference type="RefSeq" id="WP_136404281.1">
    <property type="nucleotide sequence ID" value="NZ_SSNZ01000010.1"/>
</dbReference>
<feature type="signal peptide" evidence="1">
    <location>
        <begin position="1"/>
        <end position="17"/>
    </location>
</feature>
<sequence length="446" mass="47068">MKNLLHLILLCPILLFAQVGINTTTPHASSILDVTATDRGLLVPRIAIPNLNAAAPVSSPANSLLVYNTNATTGVGFYYWNGSKWVPISGAHNDWVIVGNDMYNANSGNVGVGVTAPTAKLHVENTAGASIAPFSGGFESGTISPFSTSGSGGAWTLTTTAGQFNVGSSGIKSGSGLHSSSSNLDLSVAIPAGGSSFSFNYRVDSESGYDYLRFYIDGVQQNQWSGTVAWATYSGSLTAGSHTLSWRYEKDSSTNSGLDAAFIDQVVITSTQTLSPAIRIVDGSQGNGKVLTSDANGYASWKSTNLPDIASFQGMIIPVCDSYSNGSTGSFTIPIRGVTTTVTWTILAKQIRSGSATLSGNTVALAPVTAERLQVRYDFSPQLPFNPLGIIFNAYNSSGYPDTFVINYANKSQNSITVNIARADLFASQTSNCWTGQFYFDVMVMN</sequence>
<comment type="caution">
    <text evidence="2">The sequence shown here is derived from an EMBL/GenBank/DDBJ whole genome shotgun (WGS) entry which is preliminary data.</text>
</comment>
<gene>
    <name evidence="2" type="ORF">E6C50_16165</name>
</gene>
<dbReference type="AlphaFoldDB" id="A0A4S3ZQW3"/>
<reference evidence="2 3" key="1">
    <citation type="submission" date="2019-04" db="EMBL/GenBank/DDBJ databases">
        <title>Flavobacterium sp. nov. isolated from construction timber.</title>
        <authorList>
            <person name="Lin S.-Y."/>
            <person name="Chang C.-T."/>
            <person name="Young C.-C."/>
        </authorList>
    </citation>
    <scope>NUCLEOTIDE SEQUENCE [LARGE SCALE GENOMIC DNA]</scope>
    <source>
        <strain evidence="2 3">CC-CTC003</strain>
    </source>
</reference>
<accession>A0A4S3ZQW3</accession>
<evidence type="ECO:0000313" key="3">
    <source>
        <dbReference type="Proteomes" id="UP000307507"/>
    </source>
</evidence>
<proteinExistence type="predicted"/>
<dbReference type="OrthoDB" id="1318705at2"/>
<feature type="chain" id="PRO_5020209191" evidence="1">
    <location>
        <begin position="18"/>
        <end position="446"/>
    </location>
</feature>
<evidence type="ECO:0000313" key="2">
    <source>
        <dbReference type="EMBL" id="THF47967.1"/>
    </source>
</evidence>
<name>A0A4S3ZQW3_9FLAO</name>
<dbReference type="EMBL" id="SSNZ01000010">
    <property type="protein sequence ID" value="THF47967.1"/>
    <property type="molecule type" value="Genomic_DNA"/>
</dbReference>
<keyword evidence="1" id="KW-0732">Signal</keyword>
<protein>
    <submittedName>
        <fullName evidence="2">Uncharacterized protein</fullName>
    </submittedName>
</protein>
<organism evidence="2 3">
    <name type="scientific">Flavobacterium supellecticarium</name>
    <dbReference type="NCBI Taxonomy" id="2565924"/>
    <lineage>
        <taxon>Bacteria</taxon>
        <taxon>Pseudomonadati</taxon>
        <taxon>Bacteroidota</taxon>
        <taxon>Flavobacteriia</taxon>
        <taxon>Flavobacteriales</taxon>
        <taxon>Flavobacteriaceae</taxon>
        <taxon>Flavobacterium</taxon>
    </lineage>
</organism>
<evidence type="ECO:0000256" key="1">
    <source>
        <dbReference type="SAM" id="SignalP"/>
    </source>
</evidence>
<dbReference type="Proteomes" id="UP000307507">
    <property type="component" value="Unassembled WGS sequence"/>
</dbReference>
<keyword evidence="3" id="KW-1185">Reference proteome</keyword>